<evidence type="ECO:0000256" key="5">
    <source>
        <dbReference type="ARBA" id="ARBA00022622"/>
    </source>
</evidence>
<protein>
    <recommendedName>
        <fullName evidence="18">Aminopeptidase</fullName>
        <ecNumber evidence="18">3.4.11.-</ecNumber>
    </recommendedName>
</protein>
<keyword evidence="13" id="KW-0325">Glycoprotein</keyword>
<feature type="binding site" evidence="16">
    <location>
        <position position="390"/>
    </location>
    <ligand>
        <name>Zn(2+)</name>
        <dbReference type="ChEBI" id="CHEBI:29105"/>
        <note>catalytic</note>
    </ligand>
</feature>
<keyword evidence="14" id="KW-0449">Lipoprotein</keyword>
<evidence type="ECO:0000256" key="12">
    <source>
        <dbReference type="ARBA" id="ARBA00023136"/>
    </source>
</evidence>
<dbReference type="GO" id="GO:0006508">
    <property type="term" value="P:proteolysis"/>
    <property type="evidence" value="ECO:0007669"/>
    <property type="project" value="UniProtKB-KW"/>
</dbReference>
<dbReference type="GO" id="GO:0098552">
    <property type="term" value="C:side of membrane"/>
    <property type="evidence" value="ECO:0007669"/>
    <property type="project" value="UniProtKB-KW"/>
</dbReference>
<keyword evidence="6 18" id="KW-0645">Protease</keyword>
<dbReference type="Pfam" id="PF17900">
    <property type="entry name" value="Peptidase_M1_N"/>
    <property type="match status" value="1"/>
</dbReference>
<evidence type="ECO:0000256" key="7">
    <source>
        <dbReference type="ARBA" id="ARBA00022723"/>
    </source>
</evidence>
<dbReference type="Proteomes" id="UP000007151">
    <property type="component" value="Unassembled WGS sequence"/>
</dbReference>
<dbReference type="PRINTS" id="PR00756">
    <property type="entry name" value="ALADIPTASE"/>
</dbReference>
<keyword evidence="11 18" id="KW-0482">Metalloprotease</keyword>
<proteinExistence type="inferred from homology"/>
<dbReference type="GO" id="GO:0042277">
    <property type="term" value="F:peptide binding"/>
    <property type="evidence" value="ECO:0007669"/>
    <property type="project" value="TreeGrafter"/>
</dbReference>
<feature type="binding site" evidence="16">
    <location>
        <position position="367"/>
    </location>
    <ligand>
        <name>Zn(2+)</name>
        <dbReference type="ChEBI" id="CHEBI:29105"/>
        <note>catalytic</note>
    </ligand>
</feature>
<evidence type="ECO:0000256" key="4">
    <source>
        <dbReference type="ARBA" id="ARBA00022475"/>
    </source>
</evidence>
<dbReference type="FunFam" id="1.10.390.10:FF:000013">
    <property type="entry name" value="Aminopeptidase N"/>
    <property type="match status" value="1"/>
</dbReference>
<organism evidence="19 20">
    <name type="scientific">Danaus plexippus plexippus</name>
    <dbReference type="NCBI Taxonomy" id="278856"/>
    <lineage>
        <taxon>Eukaryota</taxon>
        <taxon>Metazoa</taxon>
        <taxon>Ecdysozoa</taxon>
        <taxon>Arthropoda</taxon>
        <taxon>Hexapoda</taxon>
        <taxon>Insecta</taxon>
        <taxon>Pterygota</taxon>
        <taxon>Neoptera</taxon>
        <taxon>Endopterygota</taxon>
        <taxon>Lepidoptera</taxon>
        <taxon>Glossata</taxon>
        <taxon>Ditrysia</taxon>
        <taxon>Papilionoidea</taxon>
        <taxon>Nymphalidae</taxon>
        <taxon>Danainae</taxon>
        <taxon>Danaini</taxon>
        <taxon>Danaina</taxon>
        <taxon>Danaus</taxon>
        <taxon>Danaus</taxon>
    </lineage>
</organism>
<dbReference type="AlphaFoldDB" id="A0A212EJT4"/>
<evidence type="ECO:0000256" key="13">
    <source>
        <dbReference type="ARBA" id="ARBA00023180"/>
    </source>
</evidence>
<comment type="similarity">
    <text evidence="2 18">Belongs to the peptidase M1 family.</text>
</comment>
<comment type="subcellular location">
    <subcellularLocation>
        <location evidence="1">Cell membrane</location>
        <topology evidence="1">Lipid-anchor</topology>
        <topology evidence="1">GPI-anchor</topology>
    </subcellularLocation>
</comment>
<evidence type="ECO:0000256" key="17">
    <source>
        <dbReference type="PIRSR" id="PIRSR634016-4"/>
    </source>
</evidence>
<dbReference type="GO" id="GO:0005615">
    <property type="term" value="C:extracellular space"/>
    <property type="evidence" value="ECO:0007669"/>
    <property type="project" value="TreeGrafter"/>
</dbReference>
<gene>
    <name evidence="19" type="ORF">KGM_209835</name>
</gene>
<comment type="cofactor">
    <cofactor evidence="16 18">
        <name>Zn(2+)</name>
        <dbReference type="ChEBI" id="CHEBI:29105"/>
    </cofactor>
    <text evidence="16 18">Binds 1 zinc ion per subunit.</text>
</comment>
<feature type="site" description="Transition state stabilizer" evidence="17">
    <location>
        <position position="454"/>
    </location>
</feature>
<evidence type="ECO:0000256" key="14">
    <source>
        <dbReference type="ARBA" id="ARBA00023288"/>
    </source>
</evidence>
<dbReference type="eggNOG" id="KOG1046">
    <property type="taxonomic scope" value="Eukaryota"/>
</dbReference>
<dbReference type="InterPro" id="IPR034016">
    <property type="entry name" value="M1_APN-typ"/>
</dbReference>
<keyword evidence="4" id="KW-1003">Cell membrane</keyword>
<dbReference type="EMBL" id="AGBW02014405">
    <property type="protein sequence ID" value="OWR41734.1"/>
    <property type="molecule type" value="Genomic_DNA"/>
</dbReference>
<comment type="caution">
    <text evidence="19">The sequence shown here is derived from an EMBL/GenBank/DDBJ whole genome shotgun (WGS) entry which is preliminary data.</text>
</comment>
<reference evidence="19 20" key="1">
    <citation type="journal article" date="2011" name="Cell">
        <title>The monarch butterfly genome yields insights into long-distance migration.</title>
        <authorList>
            <person name="Zhan S."/>
            <person name="Merlin C."/>
            <person name="Boore J.L."/>
            <person name="Reppert S.M."/>
        </authorList>
    </citation>
    <scope>NUCLEOTIDE SEQUENCE [LARGE SCALE GENOMIC DNA]</scope>
    <source>
        <strain evidence="19">F-2</strain>
    </source>
</reference>
<evidence type="ECO:0000256" key="18">
    <source>
        <dbReference type="RuleBase" id="RU364040"/>
    </source>
</evidence>
<dbReference type="EC" id="3.4.11.-" evidence="18"/>
<dbReference type="Pfam" id="PF11838">
    <property type="entry name" value="ERAP1_C"/>
    <property type="match status" value="1"/>
</dbReference>
<dbReference type="PANTHER" id="PTHR11533:SF301">
    <property type="entry name" value="AMINOPEPTIDASE"/>
    <property type="match status" value="1"/>
</dbReference>
<keyword evidence="3 18" id="KW-0031">Aminopeptidase</keyword>
<dbReference type="OrthoDB" id="10031169at2759"/>
<dbReference type="InterPro" id="IPR042097">
    <property type="entry name" value="Aminopeptidase_N-like_N_sf"/>
</dbReference>
<keyword evidence="12" id="KW-0472">Membrane</keyword>
<dbReference type="KEGG" id="dpl:KGM_209835"/>
<dbReference type="InterPro" id="IPR001930">
    <property type="entry name" value="Peptidase_M1"/>
</dbReference>
<dbReference type="InterPro" id="IPR024571">
    <property type="entry name" value="ERAP1-like_C_dom"/>
</dbReference>
<dbReference type="FunCoup" id="A0A212EJT4">
    <property type="interactions" value="79"/>
</dbReference>
<feature type="binding site" evidence="16">
    <location>
        <position position="371"/>
    </location>
    <ligand>
        <name>Zn(2+)</name>
        <dbReference type="ChEBI" id="CHEBI:29105"/>
        <note>catalytic</note>
    </ligand>
</feature>
<dbReference type="Gene3D" id="2.60.40.1910">
    <property type="match status" value="1"/>
</dbReference>
<dbReference type="SUPFAM" id="SSF55486">
    <property type="entry name" value="Metalloproteases ('zincins'), catalytic domain"/>
    <property type="match status" value="1"/>
</dbReference>
<dbReference type="Gene3D" id="2.60.40.1730">
    <property type="entry name" value="tricorn interacting facor f3 domain"/>
    <property type="match status" value="1"/>
</dbReference>
<dbReference type="STRING" id="278856.A0A212EJT4"/>
<evidence type="ECO:0000256" key="6">
    <source>
        <dbReference type="ARBA" id="ARBA00022670"/>
    </source>
</evidence>
<dbReference type="SUPFAM" id="SSF63737">
    <property type="entry name" value="Leukotriene A4 hydrolase N-terminal domain"/>
    <property type="match status" value="1"/>
</dbReference>
<evidence type="ECO:0000256" key="1">
    <source>
        <dbReference type="ARBA" id="ARBA00004609"/>
    </source>
</evidence>
<evidence type="ECO:0000256" key="3">
    <source>
        <dbReference type="ARBA" id="ARBA00022438"/>
    </source>
</evidence>
<dbReference type="Pfam" id="PF01433">
    <property type="entry name" value="Peptidase_M1"/>
    <property type="match status" value="1"/>
</dbReference>
<dbReference type="InterPro" id="IPR027268">
    <property type="entry name" value="Peptidase_M4/M1_CTD_sf"/>
</dbReference>
<evidence type="ECO:0000256" key="10">
    <source>
        <dbReference type="ARBA" id="ARBA00022833"/>
    </source>
</evidence>
<dbReference type="PANTHER" id="PTHR11533">
    <property type="entry name" value="PROTEASE M1 ZINC METALLOPROTEASE"/>
    <property type="match status" value="1"/>
</dbReference>
<sequence length="996" mass="114613">MATMNVIFLFLMWTYASGLSSPPVTRNTIFGDEKQIGEIFENIDTVKDDADNYTLYRLPTTTRPKHYDILWTIDTYKRVFDGQVDIELYATQPNVSEIVIHAHEMNYSFVELKYNDAIISRQYSLLPEAQFMRIILQNSSMEYNASNPVVYVLSVGFNAALRKDMLGIYESWYRNPGGEEKWMATTQFQATAARKAFPCYDEPSFKATFNITIRRPTELKSWSLTRKLYTENATLAGYQNDVYSKTPVMSTYLLALIVADYDSITLPSNVSEQLHYEVIGRRSVLRSQGNYALYLGKNLTEVMGIHTGKDYFSLHENLKMTHAAIPDFDAGAMENFGLITYREAYLMYDTEHTNDYFKQIIAYILSHEIAHMWFGNWVTCDFWDSLWLNEGFARYYQYFLTHWVEGYMGLDSRFINEQLHTSLLADSSDTAHALTNPKVGSPSSIRGMFDTITYNKGASVIRMTEHLLGSEILEMGLQKYLADNAYKTARPIDLFEALQNVSLSTGAISQYRNFSFIEYYRSWTEQAGHPIVNVQVNHKTGDMVITQRRFNINTGFSRNNKQYVIPLSFTSADNIDFNNLKPSHIMRDGVIVINRGSVGNHWVIFNKQQTGFYRVNYDDYTWDLITAALRSSNRTLIHEYNRAQIVNDVFQFARSGIMSYNKAFNILSFLENETEYTPWVAAITGFNWLRNRFAGTNYLAPLEELITKWASTVMNQLTYYPRQNDTFMTSYLRYQLAPFMCRMNVRRCLDAAESQFRALVNNQTEVPVNSRNWVYCHALRLGSKADFDYLWQRFNTHNVYTEKILLLMTLGCTNDEESLNTLLNNIVEENFVIRKQDYTTAFNTLLNENYENVQIAFRFIQRNLTQVLKAFDGASPITNIASRLRSSQDINAFKSWASQNNNTLGNYYKGIVEQAQSTQSSLDWAVEVQDDIGQYLQEGDTEITTTTFAPPTTPQISTISPPPLVEPDSPNLPDSSVTTMISLSLIIITAIVHYLI</sequence>
<dbReference type="GO" id="GO:0005886">
    <property type="term" value="C:plasma membrane"/>
    <property type="evidence" value="ECO:0007669"/>
    <property type="project" value="UniProtKB-SubCell"/>
</dbReference>
<evidence type="ECO:0000313" key="19">
    <source>
        <dbReference type="EMBL" id="OWR41734.1"/>
    </source>
</evidence>
<evidence type="ECO:0000256" key="16">
    <source>
        <dbReference type="PIRSR" id="PIRSR634016-3"/>
    </source>
</evidence>
<keyword evidence="20" id="KW-1185">Reference proteome</keyword>
<evidence type="ECO:0000256" key="2">
    <source>
        <dbReference type="ARBA" id="ARBA00010136"/>
    </source>
</evidence>
<dbReference type="InterPro" id="IPR050344">
    <property type="entry name" value="Peptidase_M1_aminopeptidases"/>
</dbReference>
<keyword evidence="7 16" id="KW-0479">Metal-binding</keyword>
<accession>A0A212EJT4</accession>
<dbReference type="CDD" id="cd09601">
    <property type="entry name" value="M1_APN-Q_like"/>
    <property type="match status" value="1"/>
</dbReference>
<keyword evidence="9 18" id="KW-0378">Hydrolase</keyword>
<feature type="active site" description="Proton acceptor" evidence="15">
    <location>
        <position position="368"/>
    </location>
</feature>
<keyword evidence="10 16" id="KW-0862">Zinc</keyword>
<evidence type="ECO:0000256" key="15">
    <source>
        <dbReference type="PIRSR" id="PIRSR634016-1"/>
    </source>
</evidence>
<dbReference type="InterPro" id="IPR014782">
    <property type="entry name" value="Peptidase_M1_dom"/>
</dbReference>
<dbReference type="Gene3D" id="1.10.390.10">
    <property type="entry name" value="Neutral Protease Domain 2"/>
    <property type="match status" value="1"/>
</dbReference>
<dbReference type="FunFam" id="2.60.40.1910:FF:000008">
    <property type="entry name" value="Aminopeptidase"/>
    <property type="match status" value="1"/>
</dbReference>
<evidence type="ECO:0000256" key="11">
    <source>
        <dbReference type="ARBA" id="ARBA00023049"/>
    </source>
</evidence>
<keyword evidence="8" id="KW-0732">Signal</keyword>
<evidence type="ECO:0000313" key="20">
    <source>
        <dbReference type="Proteomes" id="UP000007151"/>
    </source>
</evidence>
<dbReference type="GO" id="GO:0043171">
    <property type="term" value="P:peptide catabolic process"/>
    <property type="evidence" value="ECO:0007669"/>
    <property type="project" value="TreeGrafter"/>
</dbReference>
<dbReference type="GO" id="GO:0008270">
    <property type="term" value="F:zinc ion binding"/>
    <property type="evidence" value="ECO:0007669"/>
    <property type="project" value="UniProtKB-UniRule"/>
</dbReference>
<keyword evidence="5" id="KW-0336">GPI-anchor</keyword>
<evidence type="ECO:0000256" key="8">
    <source>
        <dbReference type="ARBA" id="ARBA00022729"/>
    </source>
</evidence>
<name>A0A212EJT4_DANPL</name>
<dbReference type="Gene3D" id="1.25.50.20">
    <property type="match status" value="1"/>
</dbReference>
<dbReference type="GO" id="GO:0005737">
    <property type="term" value="C:cytoplasm"/>
    <property type="evidence" value="ECO:0007669"/>
    <property type="project" value="TreeGrafter"/>
</dbReference>
<dbReference type="InterPro" id="IPR045357">
    <property type="entry name" value="Aminopeptidase_N-like_N"/>
</dbReference>
<evidence type="ECO:0000256" key="9">
    <source>
        <dbReference type="ARBA" id="ARBA00022801"/>
    </source>
</evidence>
<dbReference type="GO" id="GO:0070006">
    <property type="term" value="F:metalloaminopeptidase activity"/>
    <property type="evidence" value="ECO:0007669"/>
    <property type="project" value="TreeGrafter"/>
</dbReference>